<name>A0A0D1XMV0_EXOME</name>
<dbReference type="EMBL" id="KN847524">
    <property type="protein sequence ID" value="KIV89466.1"/>
    <property type="molecule type" value="Genomic_DNA"/>
</dbReference>
<gene>
    <name evidence="2" type="ORF">PV10_06863</name>
</gene>
<evidence type="ECO:0000313" key="2">
    <source>
        <dbReference type="EMBL" id="KIV89466.1"/>
    </source>
</evidence>
<feature type="compositionally biased region" description="Polar residues" evidence="1">
    <location>
        <begin position="166"/>
        <end position="178"/>
    </location>
</feature>
<feature type="compositionally biased region" description="Basic and acidic residues" evidence="1">
    <location>
        <begin position="298"/>
        <end position="312"/>
    </location>
</feature>
<dbReference type="VEuPathDB" id="FungiDB:PV10_06863"/>
<organism evidence="2 3">
    <name type="scientific">Exophiala mesophila</name>
    <name type="common">Black yeast-like fungus</name>
    <dbReference type="NCBI Taxonomy" id="212818"/>
    <lineage>
        <taxon>Eukaryota</taxon>
        <taxon>Fungi</taxon>
        <taxon>Dikarya</taxon>
        <taxon>Ascomycota</taxon>
        <taxon>Pezizomycotina</taxon>
        <taxon>Eurotiomycetes</taxon>
        <taxon>Chaetothyriomycetidae</taxon>
        <taxon>Chaetothyriales</taxon>
        <taxon>Herpotrichiellaceae</taxon>
        <taxon>Exophiala</taxon>
    </lineage>
</organism>
<feature type="compositionally biased region" description="Basic and acidic residues" evidence="1">
    <location>
        <begin position="135"/>
        <end position="153"/>
    </location>
</feature>
<feature type="region of interest" description="Disordered" evidence="1">
    <location>
        <begin position="106"/>
        <end position="195"/>
    </location>
</feature>
<evidence type="ECO:0000313" key="3">
    <source>
        <dbReference type="Proteomes" id="UP000054302"/>
    </source>
</evidence>
<feature type="compositionally biased region" description="Polar residues" evidence="1">
    <location>
        <begin position="220"/>
        <end position="232"/>
    </location>
</feature>
<dbReference type="HOGENOM" id="CLU_915278_0_0_1"/>
<feature type="region of interest" description="Disordered" evidence="1">
    <location>
        <begin position="211"/>
        <end position="312"/>
    </location>
</feature>
<keyword evidence="3" id="KW-1185">Reference proteome</keyword>
<dbReference type="OMA" id="RDWDNER"/>
<sequence length="312" mass="34907">MAGRQNPKRSKPDESDFAESSTSDYALTYFIPGEDIDTHVLLHYIGTWVDRAAKIRTGRHPTETKRTGFNVTSETPLTAKGLQDIVNDSRDWDNERQTKAFRKEQYPYAESKTAARRAKFGPSGPSKVSLGQSQDSRRREMTTEPMSHSDHMRYQTGSVPGPSGVSVAQYQPQTQTHSYHGGGVHSLPSTSMPQPGAHTYYNYNYSSTPAPGGGDMPSHHTPTQYRSDQQYGRYSPPARSNEDPPPYEHTSRHSLAPPKQPGQPEPDQPDPAAFDMLKTGSQMMRGNPTAEDYPPTRSVERRGTQDDPRRRR</sequence>
<feature type="region of interest" description="Disordered" evidence="1">
    <location>
        <begin position="1"/>
        <end position="21"/>
    </location>
</feature>
<protein>
    <submittedName>
        <fullName evidence="2">Uncharacterized protein</fullName>
    </submittedName>
</protein>
<dbReference type="AlphaFoldDB" id="A0A0D1XMV0"/>
<proteinExistence type="predicted"/>
<dbReference type="Proteomes" id="UP000054302">
    <property type="component" value="Unassembled WGS sequence"/>
</dbReference>
<reference evidence="2 3" key="1">
    <citation type="submission" date="2015-01" db="EMBL/GenBank/DDBJ databases">
        <title>The Genome Sequence of Exophiala mesophila CBS40295.</title>
        <authorList>
            <consortium name="The Broad Institute Genomics Platform"/>
            <person name="Cuomo C."/>
            <person name="de Hoog S."/>
            <person name="Gorbushina A."/>
            <person name="Stielow B."/>
            <person name="Teixiera M."/>
            <person name="Abouelleil A."/>
            <person name="Chapman S.B."/>
            <person name="Priest M."/>
            <person name="Young S.K."/>
            <person name="Wortman J."/>
            <person name="Nusbaum C."/>
            <person name="Birren B."/>
        </authorList>
    </citation>
    <scope>NUCLEOTIDE SEQUENCE [LARGE SCALE GENOMIC DNA]</scope>
    <source>
        <strain evidence="2 3">CBS 40295</strain>
    </source>
</reference>
<evidence type="ECO:0000256" key="1">
    <source>
        <dbReference type="SAM" id="MobiDB-lite"/>
    </source>
</evidence>
<dbReference type="OrthoDB" id="4146887at2759"/>
<dbReference type="RefSeq" id="XP_016221040.1">
    <property type="nucleotide sequence ID" value="XM_016371708.1"/>
</dbReference>
<dbReference type="GeneID" id="27324708"/>
<accession>A0A0D1XMV0</accession>